<accession>A0AA39XNQ4</accession>
<sequence>MATPQPQQLIKFDVCLYKSDDISFEDFVKWLRSLDDLQRLTMGPGWAELEKEAALRSNMELGHLVVGFETVQIHSDEARGTPAAA</sequence>
<protein>
    <submittedName>
        <fullName evidence="1">Uncharacterized protein</fullName>
    </submittedName>
</protein>
<dbReference type="EMBL" id="JAULSR010000001">
    <property type="protein sequence ID" value="KAK0637412.1"/>
    <property type="molecule type" value="Genomic_DNA"/>
</dbReference>
<evidence type="ECO:0000313" key="2">
    <source>
        <dbReference type="Proteomes" id="UP001174934"/>
    </source>
</evidence>
<dbReference type="Proteomes" id="UP001174934">
    <property type="component" value="Unassembled WGS sequence"/>
</dbReference>
<gene>
    <name evidence="1" type="ORF">B0T17DRAFT_614008</name>
</gene>
<reference evidence="1" key="1">
    <citation type="submission" date="2023-06" db="EMBL/GenBank/DDBJ databases">
        <title>Genome-scale phylogeny and comparative genomics of the fungal order Sordariales.</title>
        <authorList>
            <consortium name="Lawrence Berkeley National Laboratory"/>
            <person name="Hensen N."/>
            <person name="Bonometti L."/>
            <person name="Westerberg I."/>
            <person name="Brannstrom I.O."/>
            <person name="Guillou S."/>
            <person name="Cros-Aarteil S."/>
            <person name="Calhoun S."/>
            <person name="Haridas S."/>
            <person name="Kuo A."/>
            <person name="Mondo S."/>
            <person name="Pangilinan J."/>
            <person name="Riley R."/>
            <person name="LaButti K."/>
            <person name="Andreopoulos B."/>
            <person name="Lipzen A."/>
            <person name="Chen C."/>
            <person name="Yanf M."/>
            <person name="Daum C."/>
            <person name="Ng V."/>
            <person name="Clum A."/>
            <person name="Steindorff A."/>
            <person name="Ohm R."/>
            <person name="Martin F."/>
            <person name="Silar P."/>
            <person name="Natvig D."/>
            <person name="Lalanne C."/>
            <person name="Gautier V."/>
            <person name="Ament-velasquez S.L."/>
            <person name="Kruys A."/>
            <person name="Hutchinson M.I."/>
            <person name="Powell A.J."/>
            <person name="Barry K."/>
            <person name="Miller A.N."/>
            <person name="Grigoriev I.V."/>
            <person name="Debuchy R."/>
            <person name="Gladieux P."/>
            <person name="Thoren M.H."/>
            <person name="Johannesson H."/>
        </authorList>
    </citation>
    <scope>NUCLEOTIDE SEQUENCE</scope>
    <source>
        <strain evidence="1">SMH3391-2</strain>
    </source>
</reference>
<name>A0AA39XNQ4_9PEZI</name>
<proteinExistence type="predicted"/>
<comment type="caution">
    <text evidence="1">The sequence shown here is derived from an EMBL/GenBank/DDBJ whole genome shotgun (WGS) entry which is preliminary data.</text>
</comment>
<dbReference type="AlphaFoldDB" id="A0AA39XNQ4"/>
<keyword evidence="2" id="KW-1185">Reference proteome</keyword>
<organism evidence="1 2">
    <name type="scientific">Bombardia bombarda</name>
    <dbReference type="NCBI Taxonomy" id="252184"/>
    <lineage>
        <taxon>Eukaryota</taxon>
        <taxon>Fungi</taxon>
        <taxon>Dikarya</taxon>
        <taxon>Ascomycota</taxon>
        <taxon>Pezizomycotina</taxon>
        <taxon>Sordariomycetes</taxon>
        <taxon>Sordariomycetidae</taxon>
        <taxon>Sordariales</taxon>
        <taxon>Lasiosphaeriaceae</taxon>
        <taxon>Bombardia</taxon>
    </lineage>
</organism>
<evidence type="ECO:0000313" key="1">
    <source>
        <dbReference type="EMBL" id="KAK0637412.1"/>
    </source>
</evidence>